<dbReference type="Pfam" id="PF14705">
    <property type="entry name" value="Costars"/>
    <property type="match status" value="1"/>
</dbReference>
<dbReference type="SMART" id="SM01283">
    <property type="entry name" value="Costars"/>
    <property type="match status" value="1"/>
</dbReference>
<dbReference type="Proteomes" id="UP001314263">
    <property type="component" value="Unassembled WGS sequence"/>
</dbReference>
<dbReference type="InterPro" id="IPR044302">
    <property type="entry name" value="Costars"/>
</dbReference>
<dbReference type="AlphaFoldDB" id="A0AAV1IL49"/>
<evidence type="ECO:0000313" key="4">
    <source>
        <dbReference type="Proteomes" id="UP001314263"/>
    </source>
</evidence>
<gene>
    <name evidence="3" type="ORF">CVIRNUC_009878</name>
</gene>
<dbReference type="InterPro" id="IPR038095">
    <property type="entry name" value="Costars_sf"/>
</dbReference>
<sequence>MRLLACRERNGGEGSDLMDVNVEVQLLVRKITELGQKDAKDGHMRVKYGVLFRETSDDFEALAGTMRAAKRKGVITFDGELLLQGVHDNVEVILLRDASAAA</sequence>
<organism evidence="3 4">
    <name type="scientific">Coccomyxa viridis</name>
    <dbReference type="NCBI Taxonomy" id="1274662"/>
    <lineage>
        <taxon>Eukaryota</taxon>
        <taxon>Viridiplantae</taxon>
        <taxon>Chlorophyta</taxon>
        <taxon>core chlorophytes</taxon>
        <taxon>Trebouxiophyceae</taxon>
        <taxon>Trebouxiophyceae incertae sedis</taxon>
        <taxon>Coccomyxaceae</taxon>
        <taxon>Coccomyxa</taxon>
    </lineage>
</organism>
<keyword evidence="4" id="KW-1185">Reference proteome</keyword>
<protein>
    <recommendedName>
        <fullName evidence="2">Costars domain-containing protein</fullName>
    </recommendedName>
</protein>
<comment type="caution">
    <text evidence="3">The sequence shown here is derived from an EMBL/GenBank/DDBJ whole genome shotgun (WGS) entry which is preliminary data.</text>
</comment>
<feature type="domain" description="Costars" evidence="2">
    <location>
        <begin position="18"/>
        <end position="95"/>
    </location>
</feature>
<evidence type="ECO:0000256" key="1">
    <source>
        <dbReference type="ARBA" id="ARBA00006126"/>
    </source>
</evidence>
<accession>A0AAV1IL49</accession>
<dbReference type="InterPro" id="IPR027817">
    <property type="entry name" value="Costars_dom"/>
</dbReference>
<dbReference type="GO" id="GO:0032970">
    <property type="term" value="P:regulation of actin filament-based process"/>
    <property type="evidence" value="ECO:0007669"/>
    <property type="project" value="TreeGrafter"/>
</dbReference>
<evidence type="ECO:0000259" key="2">
    <source>
        <dbReference type="SMART" id="SM01283"/>
    </source>
</evidence>
<dbReference type="EMBL" id="CAUYUE010000015">
    <property type="protein sequence ID" value="CAK0786664.1"/>
    <property type="molecule type" value="Genomic_DNA"/>
</dbReference>
<evidence type="ECO:0000313" key="3">
    <source>
        <dbReference type="EMBL" id="CAK0786664.1"/>
    </source>
</evidence>
<dbReference type="PANTHER" id="PTHR46334">
    <property type="entry name" value="COSTARS FAMILY PROTEIN ABRACL"/>
    <property type="match status" value="1"/>
</dbReference>
<dbReference type="PANTHER" id="PTHR46334:SF1">
    <property type="entry name" value="COSTARS FAMILY PROTEIN ABRACL"/>
    <property type="match status" value="1"/>
</dbReference>
<proteinExistence type="inferred from homology"/>
<name>A0AAV1IL49_9CHLO</name>
<reference evidence="3 4" key="1">
    <citation type="submission" date="2023-10" db="EMBL/GenBank/DDBJ databases">
        <authorList>
            <person name="Maclean D."/>
            <person name="Macfadyen A."/>
        </authorList>
    </citation>
    <scope>NUCLEOTIDE SEQUENCE [LARGE SCALE GENOMIC DNA]</scope>
</reference>
<dbReference type="Gene3D" id="1.10.10.1540">
    <property type="entry name" value="Costar domain"/>
    <property type="match status" value="1"/>
</dbReference>
<comment type="similarity">
    <text evidence="1">Belongs to the costars family.</text>
</comment>